<evidence type="ECO:0000313" key="2">
    <source>
        <dbReference type="EMBL" id="ABX09420.1"/>
    </source>
</evidence>
<organism evidence="2 3">
    <name type="scientific">Prochlorococcus marinus (strain MIT 9211)</name>
    <dbReference type="NCBI Taxonomy" id="93059"/>
    <lineage>
        <taxon>Bacteria</taxon>
        <taxon>Bacillati</taxon>
        <taxon>Cyanobacteriota</taxon>
        <taxon>Cyanophyceae</taxon>
        <taxon>Synechococcales</taxon>
        <taxon>Prochlorococcaceae</taxon>
        <taxon>Prochlorococcus</taxon>
    </lineage>
</organism>
<gene>
    <name evidence="2" type="ordered locus">P9211_14891</name>
</gene>
<evidence type="ECO:0000313" key="3">
    <source>
        <dbReference type="Proteomes" id="UP000000788"/>
    </source>
</evidence>
<keyword evidence="3" id="KW-1185">Reference proteome</keyword>
<dbReference type="EMBL" id="CP000878">
    <property type="protein sequence ID" value="ABX09420.1"/>
    <property type="molecule type" value="Genomic_DNA"/>
</dbReference>
<dbReference type="OrthoDB" id="541081at2"/>
<dbReference type="AlphaFoldDB" id="A9BC58"/>
<accession>A9BC58</accession>
<keyword evidence="1" id="KW-1133">Transmembrane helix</keyword>
<dbReference type="HOGENOM" id="CLU_158616_0_0_3"/>
<proteinExistence type="predicted"/>
<keyword evidence="1" id="KW-0472">Membrane</keyword>
<dbReference type="eggNOG" id="ENOG50303N0">
    <property type="taxonomic scope" value="Bacteria"/>
</dbReference>
<protein>
    <submittedName>
        <fullName evidence="2">Uncharacterized protein</fullName>
    </submittedName>
</protein>
<dbReference type="KEGG" id="pmj:P9211_14891"/>
<feature type="transmembrane region" description="Helical" evidence="1">
    <location>
        <begin position="89"/>
        <end position="105"/>
    </location>
</feature>
<dbReference type="STRING" id="93059.P9211_14891"/>
<evidence type="ECO:0000256" key="1">
    <source>
        <dbReference type="SAM" id="Phobius"/>
    </source>
</evidence>
<feature type="transmembrane region" description="Helical" evidence="1">
    <location>
        <begin position="63"/>
        <end position="83"/>
    </location>
</feature>
<keyword evidence="1" id="KW-0812">Transmembrane</keyword>
<sequence length="131" mass="15448">MTSKGGFDPLTNYTEEQLSEFVKANDALEKEEAKIINDEIVEEAKKISEKKPMRRLRKSPLEILNRSLFILFLGSFLFSFVSVYAISRWWFFWYLISAFSCIMYIPNRRALKELLDAWPNIHDLLNSSMKK</sequence>
<dbReference type="Proteomes" id="UP000000788">
    <property type="component" value="Chromosome"/>
</dbReference>
<name>A9BC58_PROM4</name>
<reference evidence="2 3" key="1">
    <citation type="journal article" date="2007" name="PLoS Genet.">
        <title>Patterns and implications of gene gain and loss in the evolution of Prochlorococcus.</title>
        <authorList>
            <person name="Kettler G.C."/>
            <person name="Martiny A.C."/>
            <person name="Huang K."/>
            <person name="Zucker J."/>
            <person name="Coleman M.L."/>
            <person name="Rodrigue S."/>
            <person name="Chen F."/>
            <person name="Lapidus A."/>
            <person name="Ferriera S."/>
            <person name="Johnson J."/>
            <person name="Steglich C."/>
            <person name="Church G.M."/>
            <person name="Richardson P."/>
            <person name="Chisholm S.W."/>
        </authorList>
    </citation>
    <scope>NUCLEOTIDE SEQUENCE [LARGE SCALE GENOMIC DNA]</scope>
    <source>
        <strain evidence="3">MIT 9211</strain>
    </source>
</reference>